<gene>
    <name evidence="2" type="ORF">GCM10017559_64440</name>
</gene>
<feature type="region of interest" description="Disordered" evidence="1">
    <location>
        <begin position="1"/>
        <end position="58"/>
    </location>
</feature>
<protein>
    <submittedName>
        <fullName evidence="2">Uncharacterized protein</fullName>
    </submittedName>
</protein>
<feature type="compositionally biased region" description="Low complexity" evidence="1">
    <location>
        <begin position="47"/>
        <end position="58"/>
    </location>
</feature>
<sequence>MLAFKPPPRHILTDPERFAPQVRSALHPSGPAAGGPGAPPPPPPQVPGRAGPAADRQG</sequence>
<evidence type="ECO:0000313" key="3">
    <source>
        <dbReference type="Proteomes" id="UP001499930"/>
    </source>
</evidence>
<proteinExistence type="predicted"/>
<organism evidence="2 3">
    <name type="scientific">Streptosporangium longisporum</name>
    <dbReference type="NCBI Taxonomy" id="46187"/>
    <lineage>
        <taxon>Bacteria</taxon>
        <taxon>Bacillati</taxon>
        <taxon>Actinomycetota</taxon>
        <taxon>Actinomycetes</taxon>
        <taxon>Streptosporangiales</taxon>
        <taxon>Streptosporangiaceae</taxon>
        <taxon>Streptosporangium</taxon>
    </lineage>
</organism>
<keyword evidence="3" id="KW-1185">Reference proteome</keyword>
<accession>A0ABP6L0U0</accession>
<feature type="compositionally biased region" description="Pro residues" evidence="1">
    <location>
        <begin position="37"/>
        <end position="46"/>
    </location>
</feature>
<evidence type="ECO:0000313" key="2">
    <source>
        <dbReference type="EMBL" id="GAA3029020.1"/>
    </source>
</evidence>
<evidence type="ECO:0000256" key="1">
    <source>
        <dbReference type="SAM" id="MobiDB-lite"/>
    </source>
</evidence>
<reference evidence="3" key="1">
    <citation type="journal article" date="2019" name="Int. J. Syst. Evol. Microbiol.">
        <title>The Global Catalogue of Microorganisms (GCM) 10K type strain sequencing project: providing services to taxonomists for standard genome sequencing and annotation.</title>
        <authorList>
            <consortium name="The Broad Institute Genomics Platform"/>
            <consortium name="The Broad Institute Genome Sequencing Center for Infectious Disease"/>
            <person name="Wu L."/>
            <person name="Ma J."/>
        </authorList>
    </citation>
    <scope>NUCLEOTIDE SEQUENCE [LARGE SCALE GENOMIC DNA]</scope>
    <source>
        <strain evidence="3">JCM 3106</strain>
    </source>
</reference>
<dbReference type="EMBL" id="BAAAWD010000017">
    <property type="protein sequence ID" value="GAA3029020.1"/>
    <property type="molecule type" value="Genomic_DNA"/>
</dbReference>
<name>A0ABP6L0U0_9ACTN</name>
<comment type="caution">
    <text evidence="2">The sequence shown here is derived from an EMBL/GenBank/DDBJ whole genome shotgun (WGS) entry which is preliminary data.</text>
</comment>
<dbReference type="Proteomes" id="UP001499930">
    <property type="component" value="Unassembled WGS sequence"/>
</dbReference>